<dbReference type="AlphaFoldDB" id="T1J882"/>
<reference evidence="2" key="1">
    <citation type="submission" date="2011-05" db="EMBL/GenBank/DDBJ databases">
        <authorList>
            <person name="Richards S.R."/>
            <person name="Qu J."/>
            <person name="Jiang H."/>
            <person name="Jhangiani S.N."/>
            <person name="Agravi P."/>
            <person name="Goodspeed R."/>
            <person name="Gross S."/>
            <person name="Mandapat C."/>
            <person name="Jackson L."/>
            <person name="Mathew T."/>
            <person name="Pu L."/>
            <person name="Thornton R."/>
            <person name="Saada N."/>
            <person name="Wilczek-Boney K.B."/>
            <person name="Lee S."/>
            <person name="Kovar C."/>
            <person name="Wu Y."/>
            <person name="Scherer S.E."/>
            <person name="Worley K.C."/>
            <person name="Muzny D.M."/>
            <person name="Gibbs R."/>
        </authorList>
    </citation>
    <scope>NUCLEOTIDE SEQUENCE</scope>
    <source>
        <strain evidence="2">Brora</strain>
    </source>
</reference>
<proteinExistence type="predicted"/>
<name>T1J882_STRMM</name>
<dbReference type="HOGENOM" id="CLU_3242747_0_0_1"/>
<reference evidence="1" key="2">
    <citation type="submission" date="2015-02" db="UniProtKB">
        <authorList>
            <consortium name="EnsemblMetazoa"/>
        </authorList>
    </citation>
    <scope>IDENTIFICATION</scope>
</reference>
<evidence type="ECO:0000313" key="2">
    <source>
        <dbReference type="Proteomes" id="UP000014500"/>
    </source>
</evidence>
<dbReference type="EnsemblMetazoa" id="SMAR009907-RA">
    <property type="protein sequence ID" value="SMAR009907-PA"/>
    <property type="gene ID" value="SMAR009907"/>
</dbReference>
<evidence type="ECO:0000313" key="1">
    <source>
        <dbReference type="EnsemblMetazoa" id="SMAR009907-PA"/>
    </source>
</evidence>
<keyword evidence="2" id="KW-1185">Reference proteome</keyword>
<dbReference type="EMBL" id="JH431950">
    <property type="status" value="NOT_ANNOTATED_CDS"/>
    <property type="molecule type" value="Genomic_DNA"/>
</dbReference>
<dbReference type="Proteomes" id="UP000014500">
    <property type="component" value="Unassembled WGS sequence"/>
</dbReference>
<organism evidence="1 2">
    <name type="scientific">Strigamia maritima</name>
    <name type="common">European centipede</name>
    <name type="synonym">Geophilus maritimus</name>
    <dbReference type="NCBI Taxonomy" id="126957"/>
    <lineage>
        <taxon>Eukaryota</taxon>
        <taxon>Metazoa</taxon>
        <taxon>Ecdysozoa</taxon>
        <taxon>Arthropoda</taxon>
        <taxon>Myriapoda</taxon>
        <taxon>Chilopoda</taxon>
        <taxon>Pleurostigmophora</taxon>
        <taxon>Geophilomorpha</taxon>
        <taxon>Linotaeniidae</taxon>
        <taxon>Strigamia</taxon>
    </lineage>
</organism>
<protein>
    <submittedName>
        <fullName evidence="1">Uncharacterized protein</fullName>
    </submittedName>
</protein>
<sequence>MMLRLALGNSREVFQRNHWICPLNTPGFLNLKFILYFKVYFVF</sequence>
<accession>T1J882</accession>